<dbReference type="GO" id="GO:0006094">
    <property type="term" value="P:gluconeogenesis"/>
    <property type="evidence" value="ECO:0007669"/>
    <property type="project" value="UniProtKB-UniRule"/>
</dbReference>
<keyword evidence="5 11" id="KW-0004">4Fe-4S</keyword>
<protein>
    <recommendedName>
        <fullName evidence="11">L-serine deaminase</fullName>
    </recommendedName>
</protein>
<organism evidence="14 15">
    <name type="scientific">Cohnella nanjingensis</name>
    <dbReference type="NCBI Taxonomy" id="1387779"/>
    <lineage>
        <taxon>Bacteria</taxon>
        <taxon>Bacillati</taxon>
        <taxon>Bacillota</taxon>
        <taxon>Bacilli</taxon>
        <taxon>Bacillales</taxon>
        <taxon>Paenibacillaceae</taxon>
        <taxon>Cohnella</taxon>
    </lineage>
</organism>
<dbReference type="CDD" id="cd04903">
    <property type="entry name" value="ACT_LSD"/>
    <property type="match status" value="1"/>
</dbReference>
<dbReference type="InterPro" id="IPR045865">
    <property type="entry name" value="ACT-like_dom_sf"/>
</dbReference>
<dbReference type="Pfam" id="PF01842">
    <property type="entry name" value="ACT"/>
    <property type="match status" value="1"/>
</dbReference>
<sequence>MRFKDVFSIIGPAMVGPSSSHTAGAARLGRIARQLLAEPPLRADITFYGSFADTYRGHGTDLAVVGGLLDYDTDDARIPDSLAEAKAQGLEVAIGKGSLAAIHPNTVTIKLTGRNGAVEMTGCSIGGGNVAVAAVNGFSVSFSGASPTLIVRHSDRPGTVAAIASTLEHGGINIATMTVDRKGRNGEALSVLETDQPAGDDVLARLRQWPAVLDIRVVQLTATASEGDRP</sequence>
<dbReference type="Pfam" id="PF03315">
    <property type="entry name" value="SDH_beta"/>
    <property type="match status" value="1"/>
</dbReference>
<dbReference type="InterPro" id="IPR002912">
    <property type="entry name" value="ACT_dom"/>
</dbReference>
<dbReference type="AlphaFoldDB" id="A0A7X0RNX4"/>
<comment type="catalytic activity">
    <reaction evidence="10 11 12">
        <text>L-serine = pyruvate + NH4(+)</text>
        <dbReference type="Rhea" id="RHEA:19169"/>
        <dbReference type="ChEBI" id="CHEBI:15361"/>
        <dbReference type="ChEBI" id="CHEBI:28938"/>
        <dbReference type="ChEBI" id="CHEBI:33384"/>
        <dbReference type="EC" id="4.3.1.17"/>
    </reaction>
</comment>
<evidence type="ECO:0000256" key="9">
    <source>
        <dbReference type="ARBA" id="ARBA00023239"/>
    </source>
</evidence>
<proteinExistence type="inferred from homology"/>
<dbReference type="Gene3D" id="3.30.70.260">
    <property type="match status" value="1"/>
</dbReference>
<dbReference type="Proteomes" id="UP000547209">
    <property type="component" value="Unassembled WGS sequence"/>
</dbReference>
<feature type="domain" description="ACT" evidence="13">
    <location>
        <begin position="148"/>
        <end position="220"/>
    </location>
</feature>
<evidence type="ECO:0000256" key="11">
    <source>
        <dbReference type="PIRNR" id="PIRNR036692"/>
    </source>
</evidence>
<dbReference type="NCBIfam" id="TIGR00719">
    <property type="entry name" value="sda_beta"/>
    <property type="match status" value="1"/>
</dbReference>
<evidence type="ECO:0000256" key="2">
    <source>
        <dbReference type="ARBA" id="ARBA00004742"/>
    </source>
</evidence>
<keyword evidence="6 11" id="KW-0479">Metal-binding</keyword>
<dbReference type="InterPro" id="IPR029009">
    <property type="entry name" value="ASB_dom_sf"/>
</dbReference>
<dbReference type="InterPro" id="IPR004643">
    <property type="entry name" value="Fe-S_L-Ser_bsu"/>
</dbReference>
<dbReference type="PROSITE" id="PS51671">
    <property type="entry name" value="ACT"/>
    <property type="match status" value="1"/>
</dbReference>
<dbReference type="InterPro" id="IPR051318">
    <property type="entry name" value="Fe-S_L-Ser"/>
</dbReference>
<evidence type="ECO:0000256" key="5">
    <source>
        <dbReference type="ARBA" id="ARBA00022485"/>
    </source>
</evidence>
<evidence type="ECO:0000256" key="7">
    <source>
        <dbReference type="ARBA" id="ARBA00023004"/>
    </source>
</evidence>
<dbReference type="SUPFAM" id="SSF55021">
    <property type="entry name" value="ACT-like"/>
    <property type="match status" value="1"/>
</dbReference>
<evidence type="ECO:0000256" key="4">
    <source>
        <dbReference type="ARBA" id="ARBA00022432"/>
    </source>
</evidence>
<evidence type="ECO:0000313" key="15">
    <source>
        <dbReference type="Proteomes" id="UP000547209"/>
    </source>
</evidence>
<dbReference type="PANTHER" id="PTHR30182:SF12">
    <property type="entry name" value="L-SERINE DEHYDRATASE, BETA CHAIN-RELATED"/>
    <property type="match status" value="1"/>
</dbReference>
<evidence type="ECO:0000256" key="10">
    <source>
        <dbReference type="ARBA" id="ARBA00049406"/>
    </source>
</evidence>
<evidence type="ECO:0000256" key="3">
    <source>
        <dbReference type="ARBA" id="ARBA00008636"/>
    </source>
</evidence>
<keyword evidence="9 11" id="KW-0456">Lyase</keyword>
<comment type="cofactor">
    <cofactor evidence="1 12">
        <name>[4Fe-4S] cluster</name>
        <dbReference type="ChEBI" id="CHEBI:49883"/>
    </cofactor>
</comment>
<dbReference type="GO" id="GO:0003941">
    <property type="term" value="F:L-serine ammonia-lyase activity"/>
    <property type="evidence" value="ECO:0007669"/>
    <property type="project" value="UniProtKB-UniRule"/>
</dbReference>
<reference evidence="14 15" key="1">
    <citation type="submission" date="2020-08" db="EMBL/GenBank/DDBJ databases">
        <title>Cohnella phylogeny.</title>
        <authorList>
            <person name="Dunlap C."/>
        </authorList>
    </citation>
    <scope>NUCLEOTIDE SEQUENCE [LARGE SCALE GENOMIC DNA]</scope>
    <source>
        <strain evidence="14 15">DSM 28246</strain>
    </source>
</reference>
<comment type="similarity">
    <text evidence="3 11 12">Belongs to the iron-sulfur dependent L-serine dehydratase family.</text>
</comment>
<dbReference type="EMBL" id="JACJVP010000001">
    <property type="protein sequence ID" value="MBB6669544.1"/>
    <property type="molecule type" value="Genomic_DNA"/>
</dbReference>
<keyword evidence="4 11" id="KW-0312">Gluconeogenesis</keyword>
<evidence type="ECO:0000256" key="1">
    <source>
        <dbReference type="ARBA" id="ARBA00001966"/>
    </source>
</evidence>
<dbReference type="Gene3D" id="3.30.1330.90">
    <property type="entry name" value="D-3-phosphoglycerate dehydrogenase, domain 3"/>
    <property type="match status" value="1"/>
</dbReference>
<evidence type="ECO:0000259" key="13">
    <source>
        <dbReference type="PROSITE" id="PS51671"/>
    </source>
</evidence>
<comment type="pathway">
    <text evidence="2 11">Carbohydrate biosynthesis; gluconeogenesis.</text>
</comment>
<evidence type="ECO:0000256" key="8">
    <source>
        <dbReference type="ARBA" id="ARBA00023014"/>
    </source>
</evidence>
<comment type="caution">
    <text evidence="14">The sequence shown here is derived from an EMBL/GenBank/DDBJ whole genome shotgun (WGS) entry which is preliminary data.</text>
</comment>
<keyword evidence="7 11" id="KW-0408">Iron</keyword>
<keyword evidence="8 11" id="KW-0411">Iron-sulfur</keyword>
<dbReference type="SUPFAM" id="SSF143548">
    <property type="entry name" value="Serine metabolism enzymes domain"/>
    <property type="match status" value="1"/>
</dbReference>
<dbReference type="PIRSF" id="PIRSF036692">
    <property type="entry name" value="SDH_B"/>
    <property type="match status" value="1"/>
</dbReference>
<accession>A0A7X0RNX4</accession>
<dbReference type="PANTHER" id="PTHR30182">
    <property type="entry name" value="L-SERINE DEHYDRATASE"/>
    <property type="match status" value="1"/>
</dbReference>
<dbReference type="UniPathway" id="UPA00138"/>
<name>A0A7X0RNX4_9BACL</name>
<evidence type="ECO:0000313" key="14">
    <source>
        <dbReference type="EMBL" id="MBB6669544.1"/>
    </source>
</evidence>
<dbReference type="GO" id="GO:0051539">
    <property type="term" value="F:4 iron, 4 sulfur cluster binding"/>
    <property type="evidence" value="ECO:0007669"/>
    <property type="project" value="UniProtKB-UniRule"/>
</dbReference>
<dbReference type="GO" id="GO:0046872">
    <property type="term" value="F:metal ion binding"/>
    <property type="evidence" value="ECO:0007669"/>
    <property type="project" value="UniProtKB-UniRule"/>
</dbReference>
<evidence type="ECO:0000256" key="6">
    <source>
        <dbReference type="ARBA" id="ARBA00022723"/>
    </source>
</evidence>
<keyword evidence="15" id="KW-1185">Reference proteome</keyword>
<gene>
    <name evidence="14" type="primary">sdaAB</name>
    <name evidence="14" type="ORF">H7C19_02475</name>
</gene>
<evidence type="ECO:0000256" key="12">
    <source>
        <dbReference type="RuleBase" id="RU366059"/>
    </source>
</evidence>
<dbReference type="RefSeq" id="WP_185140946.1">
    <property type="nucleotide sequence ID" value="NZ_JACJVP010000001.1"/>
</dbReference>
<dbReference type="InterPro" id="IPR005131">
    <property type="entry name" value="Ser_deHydtase_bsu"/>
</dbReference>